<feature type="transmembrane region" description="Helical" evidence="4">
    <location>
        <begin position="96"/>
        <end position="113"/>
    </location>
</feature>
<dbReference type="Gene3D" id="1.10.10.60">
    <property type="entry name" value="Homeodomain-like"/>
    <property type="match status" value="2"/>
</dbReference>
<dbReference type="InterPro" id="IPR009057">
    <property type="entry name" value="Homeodomain-like_sf"/>
</dbReference>
<gene>
    <name evidence="6" type="ORF">DC53_13105</name>
</gene>
<evidence type="ECO:0000259" key="5">
    <source>
        <dbReference type="PROSITE" id="PS01124"/>
    </source>
</evidence>
<dbReference type="SUPFAM" id="SSF46689">
    <property type="entry name" value="Homeodomain-like"/>
    <property type="match status" value="2"/>
</dbReference>
<sequence>MRCIIPLLVANIFFMALVYFSLVRKRFGTAYNYYVIFFITFIFYLCGPLLNALPIEHTKPYLQLGRTILFFWFGLPSLLVALFRQSDILLPHAVQYFSYAFGFVFSLSYLVLTDLTHPKINVLLDFGVVIGPFTWLVINHVYYLQVVAIMMLLILPCGYLLLHGKNLKNHGYIYSALCLGVVAVLGSVYQHWVFYYAGTSVCGLIWAAAIFKDIYITNNALRLNTAPASLFKPEKNHTLDKNKFINSSLLLKNKLKKANLIVCFGVVKSQLNKRYLASVFKYVNKYFSQVTYIFLSDKHLVKHNTNTKGVSVNEDVVRAAQRYIDKNYSKNINIDIIACAIGVSRSYLIKQFRQVTSNTINNQIIDIRIEKAKVMLLEKSVTETAFEVGFNNSNYFATVFKKRTNFTPRQFKDIFTGKTTTK</sequence>
<feature type="domain" description="HTH araC/xylS-type" evidence="5">
    <location>
        <begin position="318"/>
        <end position="414"/>
    </location>
</feature>
<comment type="caution">
    <text evidence="6">The sequence shown here is derived from an EMBL/GenBank/DDBJ whole genome shotgun (WGS) entry which is preliminary data.</text>
</comment>
<evidence type="ECO:0000256" key="1">
    <source>
        <dbReference type="ARBA" id="ARBA00023015"/>
    </source>
</evidence>
<dbReference type="PANTHER" id="PTHR43280:SF28">
    <property type="entry name" value="HTH-TYPE TRANSCRIPTIONAL ACTIVATOR RHAS"/>
    <property type="match status" value="1"/>
</dbReference>
<dbReference type="InterPro" id="IPR020449">
    <property type="entry name" value="Tscrpt_reg_AraC-type_HTH"/>
</dbReference>
<keyword evidence="1" id="KW-0805">Transcription regulation</keyword>
<keyword evidence="2" id="KW-0238">DNA-binding</keyword>
<feature type="transmembrane region" description="Helical" evidence="4">
    <location>
        <begin position="195"/>
        <end position="215"/>
    </location>
</feature>
<dbReference type="GO" id="GO:0003677">
    <property type="term" value="F:DNA binding"/>
    <property type="evidence" value="ECO:0007669"/>
    <property type="project" value="UniProtKB-KW"/>
</dbReference>
<keyword evidence="4" id="KW-1133">Transmembrane helix</keyword>
<evidence type="ECO:0000256" key="3">
    <source>
        <dbReference type="ARBA" id="ARBA00023163"/>
    </source>
</evidence>
<dbReference type="PROSITE" id="PS01124">
    <property type="entry name" value="HTH_ARAC_FAMILY_2"/>
    <property type="match status" value="1"/>
</dbReference>
<evidence type="ECO:0000313" key="7">
    <source>
        <dbReference type="Proteomes" id="UP000027154"/>
    </source>
</evidence>
<reference evidence="6 7" key="1">
    <citation type="submission" date="2014-04" db="EMBL/GenBank/DDBJ databases">
        <title>Pseudoalteromonas galatheae sp. nov., isolated from a deep-sea polychaete near Canal Concepcion, Chile.</title>
        <authorList>
            <person name="Machado H.R."/>
            <person name="Gram L."/>
            <person name="Vynne N.G."/>
        </authorList>
    </citation>
    <scope>NUCLEOTIDE SEQUENCE [LARGE SCALE GENOMIC DNA]</scope>
    <source>
        <strain evidence="6 7">KMM216</strain>
    </source>
</reference>
<protein>
    <recommendedName>
        <fullName evidence="5">HTH araC/xylS-type domain-containing protein</fullName>
    </recommendedName>
</protein>
<dbReference type="InterPro" id="IPR018062">
    <property type="entry name" value="HTH_AraC-typ_CS"/>
</dbReference>
<keyword evidence="4" id="KW-0472">Membrane</keyword>
<feature type="transmembrane region" description="Helical" evidence="4">
    <location>
        <begin position="5"/>
        <end position="22"/>
    </location>
</feature>
<dbReference type="RefSeq" id="WP_033030417.1">
    <property type="nucleotide sequence ID" value="NZ_JJNZ01000043.1"/>
</dbReference>
<keyword evidence="4" id="KW-0812">Transmembrane</keyword>
<feature type="transmembrane region" description="Helical" evidence="4">
    <location>
        <begin position="144"/>
        <end position="162"/>
    </location>
</feature>
<dbReference type="AlphaFoldDB" id="A0ABD3Y7F9"/>
<dbReference type="Proteomes" id="UP000027154">
    <property type="component" value="Unassembled WGS sequence"/>
</dbReference>
<dbReference type="PANTHER" id="PTHR43280">
    <property type="entry name" value="ARAC-FAMILY TRANSCRIPTIONAL REGULATOR"/>
    <property type="match status" value="1"/>
</dbReference>
<name>A0ABD3Y7F9_9GAMM</name>
<dbReference type="PROSITE" id="PS00041">
    <property type="entry name" value="HTH_ARAC_FAMILY_1"/>
    <property type="match status" value="1"/>
</dbReference>
<evidence type="ECO:0000313" key="6">
    <source>
        <dbReference type="EMBL" id="KDC50331.1"/>
    </source>
</evidence>
<accession>A0ABD3Y7F9</accession>
<dbReference type="PRINTS" id="PR00032">
    <property type="entry name" value="HTHARAC"/>
</dbReference>
<dbReference type="EMBL" id="JJNZ01000043">
    <property type="protein sequence ID" value="KDC50331.1"/>
    <property type="molecule type" value="Genomic_DNA"/>
</dbReference>
<feature type="transmembrane region" description="Helical" evidence="4">
    <location>
        <begin position="171"/>
        <end position="189"/>
    </location>
</feature>
<dbReference type="InterPro" id="IPR018060">
    <property type="entry name" value="HTH_AraC"/>
</dbReference>
<proteinExistence type="predicted"/>
<dbReference type="SMART" id="SM00342">
    <property type="entry name" value="HTH_ARAC"/>
    <property type="match status" value="1"/>
</dbReference>
<keyword evidence="3" id="KW-0804">Transcription</keyword>
<feature type="transmembrane region" description="Helical" evidence="4">
    <location>
        <begin position="67"/>
        <end position="84"/>
    </location>
</feature>
<dbReference type="Pfam" id="PF12833">
    <property type="entry name" value="HTH_18"/>
    <property type="match status" value="1"/>
</dbReference>
<feature type="transmembrane region" description="Helical" evidence="4">
    <location>
        <begin position="34"/>
        <end position="55"/>
    </location>
</feature>
<evidence type="ECO:0000256" key="2">
    <source>
        <dbReference type="ARBA" id="ARBA00023125"/>
    </source>
</evidence>
<organism evidence="6 7">
    <name type="scientific">Pseudoalteromonas fuliginea</name>
    <dbReference type="NCBI Taxonomy" id="1872678"/>
    <lineage>
        <taxon>Bacteria</taxon>
        <taxon>Pseudomonadati</taxon>
        <taxon>Pseudomonadota</taxon>
        <taxon>Gammaproteobacteria</taxon>
        <taxon>Alteromonadales</taxon>
        <taxon>Pseudoalteromonadaceae</taxon>
        <taxon>Pseudoalteromonas</taxon>
    </lineage>
</organism>
<evidence type="ECO:0000256" key="4">
    <source>
        <dbReference type="SAM" id="Phobius"/>
    </source>
</evidence>